<dbReference type="EMBL" id="JAUQSX010000004">
    <property type="protein sequence ID" value="MDO7846452.1"/>
    <property type="molecule type" value="Genomic_DNA"/>
</dbReference>
<dbReference type="RefSeq" id="WP_305011140.1">
    <property type="nucleotide sequence ID" value="NZ_JAUQSX010000004.1"/>
</dbReference>
<dbReference type="Proteomes" id="UP001167796">
    <property type="component" value="Unassembled WGS sequence"/>
</dbReference>
<evidence type="ECO:0000313" key="2">
    <source>
        <dbReference type="Proteomes" id="UP001167796"/>
    </source>
</evidence>
<name>A0ABT9AAK9_9BACT</name>
<organism evidence="1 2">
    <name type="scientific">Hymenobacter mellowenesis</name>
    <dbReference type="NCBI Taxonomy" id="3063995"/>
    <lineage>
        <taxon>Bacteria</taxon>
        <taxon>Pseudomonadati</taxon>
        <taxon>Bacteroidota</taxon>
        <taxon>Cytophagia</taxon>
        <taxon>Cytophagales</taxon>
        <taxon>Hymenobacteraceae</taxon>
        <taxon>Hymenobacter</taxon>
    </lineage>
</organism>
<proteinExistence type="predicted"/>
<accession>A0ABT9AAK9</accession>
<reference evidence="1" key="1">
    <citation type="submission" date="2023-07" db="EMBL/GenBank/DDBJ databases">
        <authorList>
            <person name="Kim M.K."/>
        </authorList>
    </citation>
    <scope>NUCLEOTIDE SEQUENCE</scope>
    <source>
        <strain evidence="1">M29</strain>
    </source>
</reference>
<protein>
    <submittedName>
        <fullName evidence="1">Uncharacterized protein</fullName>
    </submittedName>
</protein>
<gene>
    <name evidence="1" type="ORF">Q5H92_08795</name>
</gene>
<evidence type="ECO:0000313" key="1">
    <source>
        <dbReference type="EMBL" id="MDO7846452.1"/>
    </source>
</evidence>
<keyword evidence="2" id="KW-1185">Reference proteome</keyword>
<sequence>MPDTLTPPPETALVWIRAQIPEPLHTALQKLQAQAFVDSGKRQNFEDTLITVLEAGKKALTQPAE</sequence>
<comment type="caution">
    <text evidence="1">The sequence shown here is derived from an EMBL/GenBank/DDBJ whole genome shotgun (WGS) entry which is preliminary data.</text>
</comment>